<dbReference type="PANTHER" id="PTHR45527:SF1">
    <property type="entry name" value="FATTY ACID SYNTHASE"/>
    <property type="match status" value="1"/>
</dbReference>
<dbReference type="Proteomes" id="UP000004471">
    <property type="component" value="Unassembled WGS sequence"/>
</dbReference>
<dbReference type="GO" id="GO:0043041">
    <property type="term" value="P:amino acid activation for nonribosomal peptide biosynthetic process"/>
    <property type="evidence" value="ECO:0007669"/>
    <property type="project" value="TreeGrafter"/>
</dbReference>
<dbReference type="GO" id="GO:0031177">
    <property type="term" value="F:phosphopantetheine binding"/>
    <property type="evidence" value="ECO:0007669"/>
    <property type="project" value="TreeGrafter"/>
</dbReference>
<dbReference type="InterPro" id="IPR045851">
    <property type="entry name" value="AMP-bd_C_sf"/>
</dbReference>
<evidence type="ECO:0000256" key="1">
    <source>
        <dbReference type="ARBA" id="ARBA00022450"/>
    </source>
</evidence>
<dbReference type="GO" id="GO:0044550">
    <property type="term" value="P:secondary metabolite biosynthetic process"/>
    <property type="evidence" value="ECO:0007669"/>
    <property type="project" value="TreeGrafter"/>
</dbReference>
<dbReference type="PANTHER" id="PTHR45527">
    <property type="entry name" value="NONRIBOSOMAL PEPTIDE SYNTHETASE"/>
    <property type="match status" value="1"/>
</dbReference>
<dbReference type="Pfam" id="PF13193">
    <property type="entry name" value="AMP-binding_C"/>
    <property type="match status" value="1"/>
</dbReference>
<dbReference type="EMBL" id="AEAH01000373">
    <property type="protein sequence ID" value="EGH29001.1"/>
    <property type="molecule type" value="Genomic_DNA"/>
</dbReference>
<dbReference type="SUPFAM" id="SSF56801">
    <property type="entry name" value="Acetyl-CoA synthetase-like"/>
    <property type="match status" value="1"/>
</dbReference>
<evidence type="ECO:0000313" key="5">
    <source>
        <dbReference type="Proteomes" id="UP000004471"/>
    </source>
</evidence>
<reference evidence="4 5" key="1">
    <citation type="journal article" date="2011" name="PLoS Pathog.">
        <title>Dynamic evolution of pathogenicity revealed by sequencing and comparative genomics of 19 Pseudomonas syringae isolates.</title>
        <authorList>
            <person name="Baltrus D.A."/>
            <person name="Nishimura M.T."/>
            <person name="Romanchuk A."/>
            <person name="Chang J.H."/>
            <person name="Mukhtar M.S."/>
            <person name="Cherkis K."/>
            <person name="Roach J."/>
            <person name="Grant S.R."/>
            <person name="Jones C.D."/>
            <person name="Dangl J.L."/>
        </authorList>
    </citation>
    <scope>NUCLEOTIDE SEQUENCE [LARGE SCALE GENOMIC DNA]</scope>
    <source>
        <strain evidence="5">M301072PT</strain>
    </source>
</reference>
<protein>
    <submittedName>
        <fullName evidence="4">Amino acid adenylation</fullName>
    </submittedName>
</protein>
<dbReference type="InterPro" id="IPR025110">
    <property type="entry name" value="AMP-bd_C"/>
</dbReference>
<dbReference type="PATRIC" id="fig|629262.5.peg.1428"/>
<sequence>NLEYLARNDGQVKVRGFRVELGEVESSLHGCDGVRNSVVVAREDSPGDTRLVAYYTVHAGVEAPEPEALRAQLSAGLPEYMVPSVFICLPDLPLTLNGKVDVQALPAPTADQFAGAMRLKPRLGSWRFVWRKPGRKYLNYNRWTVMTASSISEVTR</sequence>
<name>F3FFL5_PSESX</name>
<evidence type="ECO:0000259" key="3">
    <source>
        <dbReference type="Pfam" id="PF13193"/>
    </source>
</evidence>
<accession>F3FFL5</accession>
<dbReference type="AlphaFoldDB" id="F3FFL5"/>
<dbReference type="Gene3D" id="3.30.300.30">
    <property type="match status" value="1"/>
</dbReference>
<organism evidence="4 5">
    <name type="scientific">Pseudomonas syringae pv. japonica str. M301072</name>
    <dbReference type="NCBI Taxonomy" id="629262"/>
    <lineage>
        <taxon>Bacteria</taxon>
        <taxon>Pseudomonadati</taxon>
        <taxon>Pseudomonadota</taxon>
        <taxon>Gammaproteobacteria</taxon>
        <taxon>Pseudomonadales</taxon>
        <taxon>Pseudomonadaceae</taxon>
        <taxon>Pseudomonas</taxon>
        <taxon>Pseudomonas syringae</taxon>
    </lineage>
</organism>
<gene>
    <name evidence="4" type="ORF">PSYJA_08488</name>
</gene>
<dbReference type="GO" id="GO:0005829">
    <property type="term" value="C:cytosol"/>
    <property type="evidence" value="ECO:0007669"/>
    <property type="project" value="TreeGrafter"/>
</dbReference>
<keyword evidence="2" id="KW-0597">Phosphoprotein</keyword>
<comment type="caution">
    <text evidence="4">The sequence shown here is derived from an EMBL/GenBank/DDBJ whole genome shotgun (WGS) entry which is preliminary data.</text>
</comment>
<dbReference type="FunFam" id="3.30.300.30:FF:000010">
    <property type="entry name" value="Enterobactin synthetase component F"/>
    <property type="match status" value="1"/>
</dbReference>
<evidence type="ECO:0000313" key="4">
    <source>
        <dbReference type="EMBL" id="EGH29001.1"/>
    </source>
</evidence>
<keyword evidence="1" id="KW-0596">Phosphopantetheine</keyword>
<dbReference type="HOGENOM" id="CLU_1681711_0_0_6"/>
<evidence type="ECO:0000256" key="2">
    <source>
        <dbReference type="ARBA" id="ARBA00022553"/>
    </source>
</evidence>
<feature type="non-terminal residue" evidence="4">
    <location>
        <position position="1"/>
    </location>
</feature>
<proteinExistence type="predicted"/>
<feature type="domain" description="AMP-binding enzyme C-terminal" evidence="3">
    <location>
        <begin position="23"/>
        <end position="99"/>
    </location>
</feature>